<protein>
    <submittedName>
        <fullName evidence="7">Metallophosphoesterase</fullName>
    </submittedName>
</protein>
<dbReference type="PIRSF" id="PIRSF004789">
    <property type="entry name" value="DR1281"/>
    <property type="match status" value="1"/>
</dbReference>
<comment type="caution">
    <text evidence="7">The sequence shown here is derived from an EMBL/GenBank/DDBJ whole genome shotgun (WGS) entry which is preliminary data.</text>
</comment>
<dbReference type="EMBL" id="MFKF01000328">
    <property type="protein sequence ID" value="OGG46270.1"/>
    <property type="molecule type" value="Genomic_DNA"/>
</dbReference>
<evidence type="ECO:0000256" key="6">
    <source>
        <dbReference type="PIRSR" id="PIRSR004789-51"/>
    </source>
</evidence>
<feature type="binding site" evidence="6">
    <location>
        <position position="176"/>
    </location>
    <ligand>
        <name>Fe cation</name>
        <dbReference type="ChEBI" id="CHEBI:24875"/>
        <label>2</label>
    </ligand>
</feature>
<feature type="binding site" evidence="6">
    <location>
        <position position="178"/>
    </location>
    <ligand>
        <name>Fe cation</name>
        <dbReference type="ChEBI" id="CHEBI:24875"/>
        <label>1</label>
    </ligand>
</feature>
<dbReference type="PANTHER" id="PTHR36303">
    <property type="entry name" value="2',3'-CYCLIC-NUCLEOTIDE 2'-PHOSPHODIESTERASE"/>
    <property type="match status" value="1"/>
</dbReference>
<dbReference type="InterPro" id="IPR029052">
    <property type="entry name" value="Metallo-depent_PP-like"/>
</dbReference>
<name>A0A1F6CB46_HANXR</name>
<feature type="binding site" evidence="6">
    <location>
        <position position="40"/>
    </location>
    <ligand>
        <name>Fe cation</name>
        <dbReference type="ChEBI" id="CHEBI:24875"/>
        <label>1</label>
    </ligand>
</feature>
<comment type="similarity">
    <text evidence="4">Belongs to the YmdB-like family.</text>
</comment>
<dbReference type="InterPro" id="IPR005235">
    <property type="entry name" value="YmdB-like"/>
</dbReference>
<dbReference type="Proteomes" id="UP000178606">
    <property type="component" value="Unassembled WGS sequence"/>
</dbReference>
<dbReference type="NCBIfam" id="TIGR00282">
    <property type="entry name" value="TIGR00282 family metallophosphoesterase"/>
    <property type="match status" value="1"/>
</dbReference>
<dbReference type="GO" id="GO:0046872">
    <property type="term" value="F:metal ion binding"/>
    <property type="evidence" value="ECO:0007669"/>
    <property type="project" value="UniProtKB-KW"/>
</dbReference>
<evidence type="ECO:0000256" key="1">
    <source>
        <dbReference type="ARBA" id="ARBA00022723"/>
    </source>
</evidence>
<proteinExistence type="inferred from homology"/>
<feature type="binding site" evidence="6">
    <location>
        <position position="151"/>
    </location>
    <ligand>
        <name>Fe cation</name>
        <dbReference type="ChEBI" id="CHEBI:24875"/>
        <label>2</label>
    </ligand>
</feature>
<dbReference type="Pfam" id="PF13277">
    <property type="entry name" value="YmdB"/>
    <property type="match status" value="1"/>
</dbReference>
<dbReference type="SUPFAM" id="SSF56300">
    <property type="entry name" value="Metallo-dependent phosphatases"/>
    <property type="match status" value="1"/>
</dbReference>
<keyword evidence="3" id="KW-0408">Iron</keyword>
<feature type="binding site" evidence="6">
    <location>
        <position position="8"/>
    </location>
    <ligand>
        <name>Fe cation</name>
        <dbReference type="ChEBI" id="CHEBI:24875"/>
        <label>1</label>
    </ligand>
</feature>
<evidence type="ECO:0000313" key="7">
    <source>
        <dbReference type="EMBL" id="OGG46270.1"/>
    </source>
</evidence>
<feature type="active site" description="Proton donor" evidence="5">
    <location>
        <position position="68"/>
    </location>
</feature>
<reference evidence="7 8" key="1">
    <citation type="journal article" date="2016" name="Nat. Commun.">
        <title>Thousands of microbial genomes shed light on interconnected biogeochemical processes in an aquifer system.</title>
        <authorList>
            <person name="Anantharaman K."/>
            <person name="Brown C.T."/>
            <person name="Hug L.A."/>
            <person name="Sharon I."/>
            <person name="Castelle C.J."/>
            <person name="Probst A.J."/>
            <person name="Thomas B.C."/>
            <person name="Singh A."/>
            <person name="Wilkins M.J."/>
            <person name="Karaoz U."/>
            <person name="Brodie E.L."/>
            <person name="Williams K.H."/>
            <person name="Hubbard S.S."/>
            <person name="Banfield J.F."/>
        </authorList>
    </citation>
    <scope>NUCLEOTIDE SEQUENCE [LARGE SCALE GENOMIC DNA]</scope>
    <source>
        <strain evidence="8">RIFCSPLOWO2_12_FULL_64_10</strain>
    </source>
</reference>
<evidence type="ECO:0000256" key="4">
    <source>
        <dbReference type="ARBA" id="ARBA00061401"/>
    </source>
</evidence>
<organism evidence="7 8">
    <name type="scientific">Handelsmanbacteria sp. (strain RIFCSPLOWO2_12_FULL_64_10)</name>
    <dbReference type="NCBI Taxonomy" id="1817868"/>
    <lineage>
        <taxon>Bacteria</taxon>
        <taxon>Candidatus Handelsmaniibacteriota</taxon>
    </lineage>
</organism>
<evidence type="ECO:0000256" key="3">
    <source>
        <dbReference type="ARBA" id="ARBA00023004"/>
    </source>
</evidence>
<dbReference type="GO" id="GO:0004113">
    <property type="term" value="F:2',3'-cyclic-nucleotide 3'-phosphodiesterase activity"/>
    <property type="evidence" value="ECO:0007669"/>
    <property type="project" value="TreeGrafter"/>
</dbReference>
<feature type="binding site" evidence="6">
    <location>
        <position position="67"/>
    </location>
    <ligand>
        <name>Fe cation</name>
        <dbReference type="ChEBI" id="CHEBI:24875"/>
        <label>2</label>
    </ligand>
</feature>
<dbReference type="Gene3D" id="3.60.21.10">
    <property type="match status" value="1"/>
</dbReference>
<dbReference type="CDD" id="cd07382">
    <property type="entry name" value="MPP_DR1281"/>
    <property type="match status" value="1"/>
</dbReference>
<keyword evidence="1 6" id="KW-0479">Metal-binding</keyword>
<dbReference type="FunFam" id="3.60.21.10:FF:000016">
    <property type="entry name" value="Putative metallophosphoesterase"/>
    <property type="match status" value="1"/>
</dbReference>
<evidence type="ECO:0000256" key="2">
    <source>
        <dbReference type="ARBA" id="ARBA00022801"/>
    </source>
</evidence>
<evidence type="ECO:0000256" key="5">
    <source>
        <dbReference type="PIRSR" id="PIRSR004789-50"/>
    </source>
</evidence>
<dbReference type="PANTHER" id="PTHR36303:SF1">
    <property type="entry name" value="2',3'-CYCLIC-NUCLEOTIDE 2'-PHOSPHODIESTERASE"/>
    <property type="match status" value="1"/>
</dbReference>
<gene>
    <name evidence="7" type="ORF">A3F84_07955</name>
</gene>
<sequence>MRILFVGDVYGRPGRRAAADLVPSLIERRGIDFCVVNGENVAGGFGITENLARKIKSYGANVITLGNHVWDRKETIPFIVKSKDILRPANFPPGVGGTGFCVAPSRKGLPVGVVSLQGRTHMRDLDCPFRVGQQVVHELRRQTPIILVDFHAEATSEKVAFAYYVDGQVSAVIGTHTHVQTSDERVLAGGTAFITDVGMTGPHDSVIGARKAEAIQRFLTQMSVRLEVATRDVQLCAVVIDVDEDTGRTRGIERLRISYAAEVSGLDDDKDE</sequence>
<keyword evidence="2" id="KW-0378">Hydrolase</keyword>
<feature type="binding site" evidence="6">
    <location>
        <position position="39"/>
    </location>
    <ligand>
        <name>Fe cation</name>
        <dbReference type="ChEBI" id="CHEBI:24875"/>
        <label>2</label>
    </ligand>
</feature>
<feature type="binding site" evidence="6">
    <location>
        <position position="39"/>
    </location>
    <ligand>
        <name>Fe cation</name>
        <dbReference type="ChEBI" id="CHEBI:24875"/>
        <label>1</label>
    </ligand>
</feature>
<dbReference type="AlphaFoldDB" id="A0A1F6CB46"/>
<accession>A0A1F6CB46</accession>
<evidence type="ECO:0000313" key="8">
    <source>
        <dbReference type="Proteomes" id="UP000178606"/>
    </source>
</evidence>